<dbReference type="Gene3D" id="1.20.1250.20">
    <property type="entry name" value="MFS general substrate transporter like domains"/>
    <property type="match status" value="1"/>
</dbReference>
<sequence>MRDQMQGKTAIYLVLFLMSLILHIQFPIFTPYAVALGATSFFVSIMMSSSSLTNLGGHILAGPMIDRIGKKPFIVLPLLLASFSMMGHALVANTEQLLLLRIFNGFVLAFMSPACFALLSAYAKNQRQQGKNMAINGLAVTAANIISPLLGGRLVQMLDYRGTYWLIGAALFGTSLIALFYIKEAEPIVSHQKEQISFGAMLVNRQLLPIYFVGFALMYGNGTLFFELPFLTVEHGLNTAETGKLFSLMGIGTLFSLSLFWLNRFSAFIRTAIALLLTGLLHYQMAAQVLPMNMTAVLVGMGMAFGLLFPALTTLLTEKVGREQLGSAFGILSAVFSLGGITSAITAGAVRGIMSPYFLAFLVTMSGAIVIGLDYFKIKQTIPVSKS</sequence>
<dbReference type="InterPro" id="IPR020846">
    <property type="entry name" value="MFS_dom"/>
</dbReference>
<dbReference type="Pfam" id="PF07690">
    <property type="entry name" value="MFS_1"/>
    <property type="match status" value="1"/>
</dbReference>
<feature type="transmembrane region" description="Helical" evidence="6">
    <location>
        <begin position="297"/>
        <end position="316"/>
    </location>
</feature>
<feature type="transmembrane region" description="Helical" evidence="6">
    <location>
        <begin position="98"/>
        <end position="121"/>
    </location>
</feature>
<feature type="transmembrane region" description="Helical" evidence="6">
    <location>
        <begin position="133"/>
        <end position="151"/>
    </location>
</feature>
<dbReference type="Proteomes" id="UP001596022">
    <property type="component" value="Unassembled WGS sequence"/>
</dbReference>
<evidence type="ECO:0000313" key="9">
    <source>
        <dbReference type="Proteomes" id="UP001596022"/>
    </source>
</evidence>
<evidence type="ECO:0000256" key="6">
    <source>
        <dbReference type="SAM" id="Phobius"/>
    </source>
</evidence>
<dbReference type="RefSeq" id="WP_376845869.1">
    <property type="nucleotide sequence ID" value="NZ_JBHSFW010000003.1"/>
</dbReference>
<feature type="transmembrane region" description="Helical" evidence="6">
    <location>
        <begin position="73"/>
        <end position="92"/>
    </location>
</feature>
<evidence type="ECO:0000256" key="2">
    <source>
        <dbReference type="ARBA" id="ARBA00022448"/>
    </source>
</evidence>
<dbReference type="InterPro" id="IPR052714">
    <property type="entry name" value="MFS_Exporter"/>
</dbReference>
<evidence type="ECO:0000256" key="3">
    <source>
        <dbReference type="ARBA" id="ARBA00022692"/>
    </source>
</evidence>
<dbReference type="PROSITE" id="PS50850">
    <property type="entry name" value="MFS"/>
    <property type="match status" value="1"/>
</dbReference>
<feature type="transmembrane region" description="Helical" evidence="6">
    <location>
        <begin position="245"/>
        <end position="262"/>
    </location>
</feature>
<dbReference type="EMBL" id="JBHSFW010000003">
    <property type="protein sequence ID" value="MFC4618780.1"/>
    <property type="molecule type" value="Genomic_DNA"/>
</dbReference>
<feature type="transmembrane region" description="Helical" evidence="6">
    <location>
        <begin position="163"/>
        <end position="182"/>
    </location>
</feature>
<gene>
    <name evidence="8" type="ORF">ACFO4N_08515</name>
</gene>
<proteinExistence type="predicted"/>
<dbReference type="CDD" id="cd17325">
    <property type="entry name" value="MFS_MdtG_SLC18_like"/>
    <property type="match status" value="1"/>
</dbReference>
<evidence type="ECO:0000259" key="7">
    <source>
        <dbReference type="PROSITE" id="PS50850"/>
    </source>
</evidence>
<keyword evidence="4 6" id="KW-1133">Transmembrane helix</keyword>
<comment type="caution">
    <text evidence="8">The sequence shown here is derived from an EMBL/GenBank/DDBJ whole genome shotgun (WGS) entry which is preliminary data.</text>
</comment>
<keyword evidence="3 6" id="KW-0812">Transmembrane</keyword>
<evidence type="ECO:0000256" key="1">
    <source>
        <dbReference type="ARBA" id="ARBA00004651"/>
    </source>
</evidence>
<feature type="transmembrane region" description="Helical" evidence="6">
    <location>
        <begin position="328"/>
        <end position="350"/>
    </location>
</feature>
<feature type="transmembrane region" description="Helical" evidence="6">
    <location>
        <begin position="356"/>
        <end position="376"/>
    </location>
</feature>
<evidence type="ECO:0000256" key="5">
    <source>
        <dbReference type="ARBA" id="ARBA00023136"/>
    </source>
</evidence>
<protein>
    <submittedName>
        <fullName evidence="8">MFS transporter</fullName>
    </submittedName>
</protein>
<feature type="transmembrane region" description="Helical" evidence="6">
    <location>
        <begin position="12"/>
        <end position="35"/>
    </location>
</feature>
<evidence type="ECO:0000256" key="4">
    <source>
        <dbReference type="ARBA" id="ARBA00022989"/>
    </source>
</evidence>
<dbReference type="SUPFAM" id="SSF103473">
    <property type="entry name" value="MFS general substrate transporter"/>
    <property type="match status" value="1"/>
</dbReference>
<feature type="transmembrane region" description="Helical" evidence="6">
    <location>
        <begin position="202"/>
        <end position="225"/>
    </location>
</feature>
<keyword evidence="9" id="KW-1185">Reference proteome</keyword>
<dbReference type="PANTHER" id="PTHR23531:SF1">
    <property type="entry name" value="QUINOLENE RESISTANCE PROTEIN NORA"/>
    <property type="match status" value="1"/>
</dbReference>
<accession>A0ABV9GNF1</accession>
<reference evidence="9" key="1">
    <citation type="journal article" date="2019" name="Int. J. Syst. Evol. Microbiol.">
        <title>The Global Catalogue of Microorganisms (GCM) 10K type strain sequencing project: providing services to taxonomists for standard genome sequencing and annotation.</title>
        <authorList>
            <consortium name="The Broad Institute Genomics Platform"/>
            <consortium name="The Broad Institute Genome Sequencing Center for Infectious Disease"/>
            <person name="Wu L."/>
            <person name="Ma J."/>
        </authorList>
    </citation>
    <scope>NUCLEOTIDE SEQUENCE [LARGE SCALE GENOMIC DNA]</scope>
    <source>
        <strain evidence="9">CGMCC 1.16306</strain>
    </source>
</reference>
<evidence type="ECO:0000313" key="8">
    <source>
        <dbReference type="EMBL" id="MFC4618780.1"/>
    </source>
</evidence>
<feature type="transmembrane region" description="Helical" evidence="6">
    <location>
        <begin position="267"/>
        <end position="285"/>
    </location>
</feature>
<dbReference type="InterPro" id="IPR011701">
    <property type="entry name" value="MFS"/>
</dbReference>
<keyword evidence="5 6" id="KW-0472">Membrane</keyword>
<dbReference type="InterPro" id="IPR036259">
    <property type="entry name" value="MFS_trans_sf"/>
</dbReference>
<organism evidence="8 9">
    <name type="scientific">Camelliibacillus cellulosilyticus</name>
    <dbReference type="NCBI Taxonomy" id="2174486"/>
    <lineage>
        <taxon>Bacteria</taxon>
        <taxon>Bacillati</taxon>
        <taxon>Bacillota</taxon>
        <taxon>Bacilli</taxon>
        <taxon>Bacillales</taxon>
        <taxon>Sporolactobacillaceae</taxon>
        <taxon>Camelliibacillus</taxon>
    </lineage>
</organism>
<dbReference type="PANTHER" id="PTHR23531">
    <property type="entry name" value="QUINOLENE RESISTANCE PROTEIN NORA"/>
    <property type="match status" value="1"/>
</dbReference>
<feature type="domain" description="Major facilitator superfamily (MFS) profile" evidence="7">
    <location>
        <begin position="7"/>
        <end position="379"/>
    </location>
</feature>
<comment type="subcellular location">
    <subcellularLocation>
        <location evidence="1">Cell membrane</location>
        <topology evidence="1">Multi-pass membrane protein</topology>
    </subcellularLocation>
</comment>
<feature type="transmembrane region" description="Helical" evidence="6">
    <location>
        <begin position="41"/>
        <end position="61"/>
    </location>
</feature>
<name>A0ABV9GNF1_9BACL</name>
<keyword evidence="2" id="KW-0813">Transport</keyword>